<dbReference type="InterPro" id="IPR036427">
    <property type="entry name" value="Bromodomain-like_sf"/>
</dbReference>
<feature type="region of interest" description="Disordered" evidence="3">
    <location>
        <begin position="436"/>
        <end position="480"/>
    </location>
</feature>
<evidence type="ECO:0000313" key="7">
    <source>
        <dbReference type="Proteomes" id="UP001150569"/>
    </source>
</evidence>
<feature type="region of interest" description="Disordered" evidence="3">
    <location>
        <begin position="1"/>
        <end position="76"/>
    </location>
</feature>
<proteinExistence type="predicted"/>
<dbReference type="PROSITE" id="PS50014">
    <property type="entry name" value="BROMODOMAIN_2"/>
    <property type="match status" value="2"/>
</dbReference>
<feature type="domain" description="NET" evidence="5">
    <location>
        <begin position="480"/>
        <end position="562"/>
    </location>
</feature>
<gene>
    <name evidence="6" type="ORF">IWQ60_009516</name>
</gene>
<feature type="region of interest" description="Disordered" evidence="3">
    <location>
        <begin position="556"/>
        <end position="596"/>
    </location>
</feature>
<dbReference type="Pfam" id="PF17035">
    <property type="entry name" value="BET"/>
    <property type="match status" value="1"/>
</dbReference>
<feature type="compositionally biased region" description="Polar residues" evidence="3">
    <location>
        <begin position="572"/>
        <end position="583"/>
    </location>
</feature>
<reference evidence="6" key="1">
    <citation type="submission" date="2022-07" db="EMBL/GenBank/DDBJ databases">
        <title>Phylogenomic reconstructions and comparative analyses of Kickxellomycotina fungi.</title>
        <authorList>
            <person name="Reynolds N.K."/>
            <person name="Stajich J.E."/>
            <person name="Barry K."/>
            <person name="Grigoriev I.V."/>
            <person name="Crous P."/>
            <person name="Smith M.E."/>
        </authorList>
    </citation>
    <scope>NUCLEOTIDE SEQUENCE</scope>
    <source>
        <strain evidence="6">RSA 861</strain>
    </source>
</reference>
<sequence length="653" mass="72185">MHPTLDGDTRATATLSDNAFYDRPSDPMDISSPAEPRSDHPHPLATSNGHGAARLNGPRSSDTVVSPTSHLSKEQTKYCQSMIRSLKRHRDAGPFLEPVDPVKLNIPDYPSIVRHPMDLSTVEKKLTAGQYETVVDFIADMRLIFSNCVLYNGAKSVIAEMAKNLERVFTNQASKIPQWSAETAAAGAVAKKGPLKAQALDSDGDLGFGEVRPKREVHPPSRDLPSEHTTPALARRRSKLASDPQLKFCHQIIREMFKKTHYAYGYPFQTPVDWVALNIPDYPKVVKHPMDLGTVRKRLEAGDYNSAQEFEADVRLVFKNCYLFNPPDNPVHKMGRTYEAVFDAKWAHLPPPAPAKFSSPSPPPSAKRSSISPPPAPLAGETSVRSRFAGSDPMDVASPPIYADPPSDADEFEPEQHDDIAEFERHLAKMARQLEAMKQAKRRKKGDGESPSAGRRRAKSTGLSAADGSPPPAARVPGTAEDLAGPAREITFEEKQELSEGIGTLTPEQMNEVVLIIRSSMPEISDSNQDEIELDIDSLDLATLWRLYTFVRHHTHPPPPPAAAPAKKARRVSQSVNSYTAPNYHTPGQPPAGKRQRLQSAVLEMDQTRRISQLEEKLKQFDSVVRASPKSKCYPHLRRERQSSQSTIACATR</sequence>
<feature type="domain" description="Bromo" evidence="4">
    <location>
        <begin position="260"/>
        <end position="332"/>
    </location>
</feature>
<name>A0A9W7ZTR9_9FUNG</name>
<dbReference type="PRINTS" id="PR00503">
    <property type="entry name" value="BROMODOMAIN"/>
</dbReference>
<evidence type="ECO:0000259" key="5">
    <source>
        <dbReference type="PROSITE" id="PS51525"/>
    </source>
</evidence>
<dbReference type="InterPro" id="IPR050935">
    <property type="entry name" value="Bromo_chromatin_reader"/>
</dbReference>
<dbReference type="Proteomes" id="UP001150569">
    <property type="component" value="Unassembled WGS sequence"/>
</dbReference>
<feature type="compositionally biased region" description="Pro residues" evidence="3">
    <location>
        <begin position="353"/>
        <end position="365"/>
    </location>
</feature>
<accession>A0A9W7ZTR9</accession>
<evidence type="ECO:0000259" key="4">
    <source>
        <dbReference type="PROSITE" id="PS50014"/>
    </source>
</evidence>
<evidence type="ECO:0000256" key="2">
    <source>
        <dbReference type="PROSITE-ProRule" id="PRU00035"/>
    </source>
</evidence>
<dbReference type="InterPro" id="IPR043509">
    <property type="entry name" value="Bromo_Brdt_II"/>
</dbReference>
<dbReference type="GO" id="GO:0000785">
    <property type="term" value="C:chromatin"/>
    <property type="evidence" value="ECO:0007669"/>
    <property type="project" value="TreeGrafter"/>
</dbReference>
<feature type="region of interest" description="Disordered" evidence="3">
    <location>
        <begin position="205"/>
        <end position="239"/>
    </location>
</feature>
<dbReference type="InterPro" id="IPR027353">
    <property type="entry name" value="NET_dom"/>
</dbReference>
<dbReference type="GO" id="GO:0006338">
    <property type="term" value="P:chromatin remodeling"/>
    <property type="evidence" value="ECO:0007669"/>
    <property type="project" value="TreeGrafter"/>
</dbReference>
<dbReference type="Gene3D" id="1.20.920.10">
    <property type="entry name" value="Bromodomain-like"/>
    <property type="match status" value="2"/>
</dbReference>
<dbReference type="PANTHER" id="PTHR22880">
    <property type="entry name" value="FALZ-RELATED BROMODOMAIN-CONTAINING PROTEINS"/>
    <property type="match status" value="1"/>
</dbReference>
<evidence type="ECO:0000256" key="1">
    <source>
        <dbReference type="ARBA" id="ARBA00023117"/>
    </source>
</evidence>
<feature type="region of interest" description="Disordered" evidence="3">
    <location>
        <begin position="634"/>
        <end position="653"/>
    </location>
</feature>
<dbReference type="SUPFAM" id="SSF47370">
    <property type="entry name" value="Bromodomain"/>
    <property type="match status" value="2"/>
</dbReference>
<feature type="compositionally biased region" description="Polar residues" evidence="3">
    <location>
        <begin position="643"/>
        <end position="653"/>
    </location>
</feature>
<dbReference type="AlphaFoldDB" id="A0A9W7ZTR9"/>
<comment type="caution">
    <text evidence="6">The sequence shown here is derived from an EMBL/GenBank/DDBJ whole genome shotgun (WGS) entry which is preliminary data.</text>
</comment>
<feature type="region of interest" description="Disordered" evidence="3">
    <location>
        <begin position="353"/>
        <end position="414"/>
    </location>
</feature>
<dbReference type="CDD" id="cd05500">
    <property type="entry name" value="Bromo_BDF1_2_I"/>
    <property type="match status" value="1"/>
</dbReference>
<feature type="compositionally biased region" description="Basic and acidic residues" evidence="3">
    <location>
        <begin position="211"/>
        <end position="226"/>
    </location>
</feature>
<dbReference type="SMART" id="SM00297">
    <property type="entry name" value="BROMO"/>
    <property type="match status" value="2"/>
</dbReference>
<dbReference type="GO" id="GO:0006355">
    <property type="term" value="P:regulation of DNA-templated transcription"/>
    <property type="evidence" value="ECO:0007669"/>
    <property type="project" value="TreeGrafter"/>
</dbReference>
<dbReference type="OrthoDB" id="784962at2759"/>
<evidence type="ECO:0000313" key="6">
    <source>
        <dbReference type="EMBL" id="KAJ1912764.1"/>
    </source>
</evidence>
<keyword evidence="7" id="KW-1185">Reference proteome</keyword>
<keyword evidence="1 2" id="KW-0103">Bromodomain</keyword>
<feature type="domain" description="Bromo" evidence="4">
    <location>
        <begin position="87"/>
        <end position="159"/>
    </location>
</feature>
<dbReference type="GO" id="GO:0005634">
    <property type="term" value="C:nucleus"/>
    <property type="evidence" value="ECO:0007669"/>
    <property type="project" value="TreeGrafter"/>
</dbReference>
<feature type="compositionally biased region" description="Polar residues" evidence="3">
    <location>
        <begin position="58"/>
        <end position="70"/>
    </location>
</feature>
<evidence type="ECO:0000256" key="3">
    <source>
        <dbReference type="SAM" id="MobiDB-lite"/>
    </source>
</evidence>
<dbReference type="EMBL" id="JANBPT010000803">
    <property type="protein sequence ID" value="KAJ1912764.1"/>
    <property type="molecule type" value="Genomic_DNA"/>
</dbReference>
<dbReference type="PROSITE" id="PS51525">
    <property type="entry name" value="NET"/>
    <property type="match status" value="1"/>
</dbReference>
<organism evidence="6 7">
    <name type="scientific">Tieghemiomyces parasiticus</name>
    <dbReference type="NCBI Taxonomy" id="78921"/>
    <lineage>
        <taxon>Eukaryota</taxon>
        <taxon>Fungi</taxon>
        <taxon>Fungi incertae sedis</taxon>
        <taxon>Zoopagomycota</taxon>
        <taxon>Kickxellomycotina</taxon>
        <taxon>Dimargaritomycetes</taxon>
        <taxon>Dimargaritales</taxon>
        <taxon>Dimargaritaceae</taxon>
        <taxon>Tieghemiomyces</taxon>
    </lineage>
</organism>
<dbReference type="CDD" id="cd05498">
    <property type="entry name" value="Bromo_Brdt_II_like"/>
    <property type="match status" value="1"/>
</dbReference>
<dbReference type="InterPro" id="IPR001487">
    <property type="entry name" value="Bromodomain"/>
</dbReference>
<evidence type="ECO:0008006" key="8">
    <source>
        <dbReference type="Google" id="ProtNLM"/>
    </source>
</evidence>
<dbReference type="PANTHER" id="PTHR22880:SF225">
    <property type="entry name" value="BROMODOMAIN-CONTAINING PROTEIN BET-1-RELATED"/>
    <property type="match status" value="1"/>
</dbReference>
<protein>
    <recommendedName>
        <fullName evidence="8">Bromodomain-containing protein</fullName>
    </recommendedName>
</protein>
<dbReference type="Pfam" id="PF00439">
    <property type="entry name" value="Bromodomain"/>
    <property type="match status" value="2"/>
</dbReference>
<dbReference type="InterPro" id="IPR038336">
    <property type="entry name" value="NET_sf"/>
</dbReference>
<dbReference type="Gene3D" id="1.20.1270.220">
    <property type="match status" value="1"/>
</dbReference>